<dbReference type="KEGG" id="sphh:SDAV_00334"/>
<evidence type="ECO:0000313" key="1">
    <source>
        <dbReference type="EMBL" id="AXF95328.1"/>
    </source>
</evidence>
<organism evidence="1 2">
    <name type="scientific">Spiroplasma phoeniceum P40</name>
    <dbReference type="NCBI Taxonomy" id="1276259"/>
    <lineage>
        <taxon>Bacteria</taxon>
        <taxon>Bacillati</taxon>
        <taxon>Mycoplasmatota</taxon>
        <taxon>Mollicutes</taxon>
        <taxon>Entomoplasmatales</taxon>
        <taxon>Spiroplasmataceae</taxon>
        <taxon>Spiroplasma</taxon>
    </lineage>
</organism>
<dbReference type="AlphaFoldDB" id="A0A345DM90"/>
<evidence type="ECO:0000313" key="2">
    <source>
        <dbReference type="Proteomes" id="UP000253689"/>
    </source>
</evidence>
<dbReference type="RefSeq" id="WP_245938450.1">
    <property type="nucleotide sequence ID" value="NZ_CP031088.1"/>
</dbReference>
<reference evidence="2" key="1">
    <citation type="submission" date="2018-07" db="EMBL/GenBank/DDBJ databases">
        <title>Complete Genome Sequence of Spiroplasma phoeniceum.</title>
        <authorList>
            <person name="Davis R.E."/>
            <person name="Shao J.Y."/>
            <person name="Zhao Y."/>
            <person name="Silver A."/>
            <person name="Stump z."/>
            <person name="Gasparich G."/>
        </authorList>
    </citation>
    <scope>NUCLEOTIDE SEQUENCE [LARGE SCALE GENOMIC DNA]</scope>
    <source>
        <strain evidence="2">P40</strain>
    </source>
</reference>
<sequence length="65" mass="7935">MLNEYADFKAELDEKYKIYQEVISNDNNLKEIINLEELSDIKNFYNELFNEVVLQYFHNDKKKIL</sequence>
<dbReference type="Proteomes" id="UP000253689">
    <property type="component" value="Chromosome"/>
</dbReference>
<dbReference type="EMBL" id="CP031088">
    <property type="protein sequence ID" value="AXF95328.1"/>
    <property type="molecule type" value="Genomic_DNA"/>
</dbReference>
<gene>
    <name evidence="1" type="ORF">SDAV_00334</name>
</gene>
<protein>
    <submittedName>
        <fullName evidence="1">Uncharacterized protein</fullName>
    </submittedName>
</protein>
<accession>A0A345DM90</accession>
<keyword evidence="2" id="KW-1185">Reference proteome</keyword>
<proteinExistence type="predicted"/>
<name>A0A345DM90_9MOLU</name>